<keyword evidence="1" id="KW-0472">Membrane</keyword>
<organism evidence="2">
    <name type="scientific">Brassica cretica</name>
    <name type="common">Mustard</name>
    <dbReference type="NCBI Taxonomy" id="69181"/>
    <lineage>
        <taxon>Eukaryota</taxon>
        <taxon>Viridiplantae</taxon>
        <taxon>Streptophyta</taxon>
        <taxon>Embryophyta</taxon>
        <taxon>Tracheophyta</taxon>
        <taxon>Spermatophyta</taxon>
        <taxon>Magnoliopsida</taxon>
        <taxon>eudicotyledons</taxon>
        <taxon>Gunneridae</taxon>
        <taxon>Pentapetalae</taxon>
        <taxon>rosids</taxon>
        <taxon>malvids</taxon>
        <taxon>Brassicales</taxon>
        <taxon>Brassicaceae</taxon>
        <taxon>Brassiceae</taxon>
        <taxon>Brassica</taxon>
    </lineage>
</organism>
<evidence type="ECO:0000313" key="2">
    <source>
        <dbReference type="EMBL" id="KAF2615413.1"/>
    </source>
</evidence>
<dbReference type="AlphaFoldDB" id="A0A8S9ME26"/>
<dbReference type="EMBL" id="QGKY02000089">
    <property type="protein sequence ID" value="KAF2615413.1"/>
    <property type="molecule type" value="Genomic_DNA"/>
</dbReference>
<feature type="transmembrane region" description="Helical" evidence="1">
    <location>
        <begin position="56"/>
        <end position="74"/>
    </location>
</feature>
<comment type="caution">
    <text evidence="2">The sequence shown here is derived from an EMBL/GenBank/DDBJ whole genome shotgun (WGS) entry which is preliminary data.</text>
</comment>
<evidence type="ECO:0000256" key="1">
    <source>
        <dbReference type="SAM" id="Phobius"/>
    </source>
</evidence>
<accession>A0A8S9ME26</accession>
<keyword evidence="1" id="KW-0812">Transmembrane</keyword>
<feature type="transmembrane region" description="Helical" evidence="1">
    <location>
        <begin position="15"/>
        <end position="35"/>
    </location>
</feature>
<gene>
    <name evidence="2" type="ORF">F2Q70_00013117</name>
</gene>
<name>A0A8S9ME26_BRACR</name>
<sequence length="211" mass="23913">MGLVTWFLSDGDGVVVWWSCGWFWLVLGELVFVILACSLRRWHEADYRSKGVESGWLWLPCCGVGVKALVFSFYRVRPYLVTDSQWSFLAGSDVGSSLFGFGLAVSQVRHQRFLKGGMRGFLALLSSRNISSSVLDGLQELLLAMFSVSPTRLYEVSWTCLYPSFGDQCALRLGLQSSRLLLRLYFDLCRFMAPEKNDFCRLRCVSTGFHP</sequence>
<reference evidence="2" key="1">
    <citation type="submission" date="2019-12" db="EMBL/GenBank/DDBJ databases">
        <title>Genome sequencing and annotation of Brassica cretica.</title>
        <authorList>
            <person name="Studholme D.J."/>
            <person name="Sarris P.F."/>
        </authorList>
    </citation>
    <scope>NUCLEOTIDE SEQUENCE</scope>
    <source>
        <strain evidence="2">PFS-102/07</strain>
        <tissue evidence="2">Leaf</tissue>
    </source>
</reference>
<feature type="transmembrane region" description="Helical" evidence="1">
    <location>
        <begin position="86"/>
        <end position="105"/>
    </location>
</feature>
<keyword evidence="1" id="KW-1133">Transmembrane helix</keyword>
<protein>
    <submittedName>
        <fullName evidence="2">Uncharacterized protein</fullName>
    </submittedName>
</protein>
<proteinExistence type="predicted"/>